<dbReference type="EMBL" id="CM010717">
    <property type="protein sequence ID" value="RZC55425.1"/>
    <property type="molecule type" value="Genomic_DNA"/>
</dbReference>
<sequence length="70" mass="8199">MITWLALCYAPVKALIVVQQYRGGPFELDEKFLEVVPDLMFVKNSPTFEHMKNLLINHHCKPKEQLMLIK</sequence>
<accession>A0A4Y7J710</accession>
<proteinExistence type="predicted"/>
<evidence type="ECO:0000313" key="1">
    <source>
        <dbReference type="EMBL" id="RZC55425.1"/>
    </source>
</evidence>
<protein>
    <submittedName>
        <fullName evidence="1">Uncharacterized protein</fullName>
    </submittedName>
</protein>
<dbReference type="Proteomes" id="UP000316621">
    <property type="component" value="Chromosome 3"/>
</dbReference>
<evidence type="ECO:0000313" key="2">
    <source>
        <dbReference type="Proteomes" id="UP000316621"/>
    </source>
</evidence>
<name>A0A4Y7J710_PAPSO</name>
<reference evidence="1 2" key="1">
    <citation type="journal article" date="2018" name="Science">
        <title>The opium poppy genome and morphinan production.</title>
        <authorList>
            <person name="Guo L."/>
            <person name="Winzer T."/>
            <person name="Yang X."/>
            <person name="Li Y."/>
            <person name="Ning Z."/>
            <person name="He Z."/>
            <person name="Teodor R."/>
            <person name="Lu Y."/>
            <person name="Bowser T.A."/>
            <person name="Graham I.A."/>
            <person name="Ye K."/>
        </authorList>
    </citation>
    <scope>NUCLEOTIDE SEQUENCE [LARGE SCALE GENOMIC DNA]</scope>
    <source>
        <strain evidence="2">cv. HN1</strain>
        <tissue evidence="1">Leaves</tissue>
    </source>
</reference>
<dbReference type="AlphaFoldDB" id="A0A4Y7J710"/>
<organism evidence="1 2">
    <name type="scientific">Papaver somniferum</name>
    <name type="common">Opium poppy</name>
    <dbReference type="NCBI Taxonomy" id="3469"/>
    <lineage>
        <taxon>Eukaryota</taxon>
        <taxon>Viridiplantae</taxon>
        <taxon>Streptophyta</taxon>
        <taxon>Embryophyta</taxon>
        <taxon>Tracheophyta</taxon>
        <taxon>Spermatophyta</taxon>
        <taxon>Magnoliopsida</taxon>
        <taxon>Ranunculales</taxon>
        <taxon>Papaveraceae</taxon>
        <taxon>Papaveroideae</taxon>
        <taxon>Papaver</taxon>
    </lineage>
</organism>
<gene>
    <name evidence="1" type="ORF">C5167_014280</name>
</gene>
<dbReference type="Gramene" id="RZC55425">
    <property type="protein sequence ID" value="RZC55425"/>
    <property type="gene ID" value="C5167_014280"/>
</dbReference>
<keyword evidence="2" id="KW-1185">Reference proteome</keyword>